<gene>
    <name evidence="1" type="ORF">LCGC14_2773030</name>
</gene>
<accession>A0A0F9BM70</accession>
<reference evidence="1" key="1">
    <citation type="journal article" date="2015" name="Nature">
        <title>Complex archaea that bridge the gap between prokaryotes and eukaryotes.</title>
        <authorList>
            <person name="Spang A."/>
            <person name="Saw J.H."/>
            <person name="Jorgensen S.L."/>
            <person name="Zaremba-Niedzwiedzka K."/>
            <person name="Martijn J."/>
            <person name="Lind A.E."/>
            <person name="van Eijk R."/>
            <person name="Schleper C."/>
            <person name="Guy L."/>
            <person name="Ettema T.J."/>
        </authorList>
    </citation>
    <scope>NUCLEOTIDE SEQUENCE</scope>
</reference>
<name>A0A0F9BM70_9ZZZZ</name>
<protein>
    <submittedName>
        <fullName evidence="1">Uncharacterized protein</fullName>
    </submittedName>
</protein>
<sequence>GMVCQLFSETALTKLILSDGTAPFGMFADSFTDSLKSGKASFYYLCDNNKFKVKSNYDTGQTYAVNTLLATVPSGTNQGKLTPATNYAAQPTVAIVMEAPSSASDDDFMIIQTDLQY</sequence>
<comment type="caution">
    <text evidence="1">The sequence shown here is derived from an EMBL/GenBank/DDBJ whole genome shotgun (WGS) entry which is preliminary data.</text>
</comment>
<dbReference type="EMBL" id="LAZR01051296">
    <property type="protein sequence ID" value="KKK85466.1"/>
    <property type="molecule type" value="Genomic_DNA"/>
</dbReference>
<dbReference type="AlphaFoldDB" id="A0A0F9BM70"/>
<proteinExistence type="predicted"/>
<evidence type="ECO:0000313" key="1">
    <source>
        <dbReference type="EMBL" id="KKK85466.1"/>
    </source>
</evidence>
<feature type="non-terminal residue" evidence="1">
    <location>
        <position position="1"/>
    </location>
</feature>
<organism evidence="1">
    <name type="scientific">marine sediment metagenome</name>
    <dbReference type="NCBI Taxonomy" id="412755"/>
    <lineage>
        <taxon>unclassified sequences</taxon>
        <taxon>metagenomes</taxon>
        <taxon>ecological metagenomes</taxon>
    </lineage>
</organism>